<dbReference type="GO" id="GO:0005930">
    <property type="term" value="C:axoneme"/>
    <property type="evidence" value="ECO:0007669"/>
    <property type="project" value="UniProtKB-SubCell"/>
</dbReference>
<feature type="region of interest" description="Disordered" evidence="3">
    <location>
        <begin position="135"/>
        <end position="160"/>
    </location>
</feature>
<dbReference type="InParanoid" id="A0A2K3DDY5"/>
<organism evidence="4 5">
    <name type="scientific">Chlamydomonas reinhardtii</name>
    <name type="common">Chlamydomonas smithii</name>
    <dbReference type="NCBI Taxonomy" id="3055"/>
    <lineage>
        <taxon>Eukaryota</taxon>
        <taxon>Viridiplantae</taxon>
        <taxon>Chlorophyta</taxon>
        <taxon>core chlorophytes</taxon>
        <taxon>Chlorophyceae</taxon>
        <taxon>CS clade</taxon>
        <taxon>Chlamydomonadales</taxon>
        <taxon>Chlamydomonadaceae</taxon>
        <taxon>Chlamydomonas</taxon>
    </lineage>
</organism>
<feature type="coiled-coil region" evidence="2">
    <location>
        <begin position="405"/>
        <end position="474"/>
    </location>
</feature>
<dbReference type="KEGG" id="cre:CHLRE_09g388801v5"/>
<feature type="coiled-coil region" evidence="2">
    <location>
        <begin position="17"/>
        <end position="51"/>
    </location>
</feature>
<dbReference type="Gramene" id="PNW78749">
    <property type="protein sequence ID" value="PNW78749"/>
    <property type="gene ID" value="CHLRE_09g388801v5"/>
</dbReference>
<accession>A0A2K3DDY5</accession>
<evidence type="ECO:0008006" key="6">
    <source>
        <dbReference type="Google" id="ProtNLM"/>
    </source>
</evidence>
<keyword evidence="2" id="KW-0175">Coiled coil</keyword>
<dbReference type="PANTHER" id="PTHR45615">
    <property type="entry name" value="MYOSIN HEAVY CHAIN, NON-MUSCLE"/>
    <property type="match status" value="1"/>
</dbReference>
<dbReference type="Gene3D" id="3.80.10.10">
    <property type="entry name" value="Ribonuclease Inhibitor"/>
    <property type="match status" value="2"/>
</dbReference>
<feature type="coiled-coil region" evidence="2">
    <location>
        <begin position="237"/>
        <end position="376"/>
    </location>
</feature>
<protein>
    <recommendedName>
        <fullName evidence="6">Flagellar associated protein</fullName>
    </recommendedName>
</protein>
<dbReference type="RefSeq" id="XP_042921102.1">
    <property type="nucleotide sequence ID" value="XM_043065485.1"/>
</dbReference>
<name>A0A2K3DDY5_CHLRE</name>
<dbReference type="PANTHER" id="PTHR45615:SF66">
    <property type="entry name" value="CARD DOMAIN-CONTAINING PROTEIN"/>
    <property type="match status" value="1"/>
</dbReference>
<dbReference type="EMBL" id="CM008970">
    <property type="protein sequence ID" value="PNW78749.1"/>
    <property type="molecule type" value="Genomic_DNA"/>
</dbReference>
<gene>
    <name evidence="4" type="ORF">CHLRE_09g388801v5</name>
</gene>
<comment type="subcellular location">
    <subcellularLocation>
        <location evidence="1">Cytoplasm</location>
        <location evidence="1">Cytoskeleton</location>
        <location evidence="1">Cilium axoneme</location>
    </subcellularLocation>
</comment>
<evidence type="ECO:0000313" key="4">
    <source>
        <dbReference type="EMBL" id="PNW78749.1"/>
    </source>
</evidence>
<keyword evidence="5" id="KW-1185">Reference proteome</keyword>
<evidence type="ECO:0000256" key="3">
    <source>
        <dbReference type="SAM" id="MobiDB-lite"/>
    </source>
</evidence>
<proteinExistence type="predicted"/>
<dbReference type="Pfam" id="PF13516">
    <property type="entry name" value="LRR_6"/>
    <property type="match status" value="2"/>
</dbReference>
<dbReference type="OrthoDB" id="540208at2759"/>
<feature type="coiled-coil region" evidence="2">
    <location>
        <begin position="503"/>
        <end position="558"/>
    </location>
</feature>
<reference evidence="4 5" key="1">
    <citation type="journal article" date="2007" name="Science">
        <title>The Chlamydomonas genome reveals the evolution of key animal and plant functions.</title>
        <authorList>
            <person name="Merchant S.S."/>
            <person name="Prochnik S.E."/>
            <person name="Vallon O."/>
            <person name="Harris E.H."/>
            <person name="Karpowicz S.J."/>
            <person name="Witman G.B."/>
            <person name="Terry A."/>
            <person name="Salamov A."/>
            <person name="Fritz-Laylin L.K."/>
            <person name="Marechal-Drouard L."/>
            <person name="Marshall W.F."/>
            <person name="Qu L.H."/>
            <person name="Nelson D.R."/>
            <person name="Sanderfoot A.A."/>
            <person name="Spalding M.H."/>
            <person name="Kapitonov V.V."/>
            <person name="Ren Q."/>
            <person name="Ferris P."/>
            <person name="Lindquist E."/>
            <person name="Shapiro H."/>
            <person name="Lucas S.M."/>
            <person name="Grimwood J."/>
            <person name="Schmutz J."/>
            <person name="Cardol P."/>
            <person name="Cerutti H."/>
            <person name="Chanfreau G."/>
            <person name="Chen C.L."/>
            <person name="Cognat V."/>
            <person name="Croft M.T."/>
            <person name="Dent R."/>
            <person name="Dutcher S."/>
            <person name="Fernandez E."/>
            <person name="Fukuzawa H."/>
            <person name="Gonzalez-Ballester D."/>
            <person name="Gonzalez-Halphen D."/>
            <person name="Hallmann A."/>
            <person name="Hanikenne M."/>
            <person name="Hippler M."/>
            <person name="Inwood W."/>
            <person name="Jabbari K."/>
            <person name="Kalanon M."/>
            <person name="Kuras R."/>
            <person name="Lefebvre P.A."/>
            <person name="Lemaire S.D."/>
            <person name="Lobanov A.V."/>
            <person name="Lohr M."/>
            <person name="Manuell A."/>
            <person name="Meier I."/>
            <person name="Mets L."/>
            <person name="Mittag M."/>
            <person name="Mittelmeier T."/>
            <person name="Moroney J.V."/>
            <person name="Moseley J."/>
            <person name="Napoli C."/>
            <person name="Nedelcu A.M."/>
            <person name="Niyogi K."/>
            <person name="Novoselov S.V."/>
            <person name="Paulsen I.T."/>
            <person name="Pazour G."/>
            <person name="Purton S."/>
            <person name="Ral J.P."/>
            <person name="Riano-Pachon D.M."/>
            <person name="Riekhof W."/>
            <person name="Rymarquis L."/>
            <person name="Schroda M."/>
            <person name="Stern D."/>
            <person name="Umen J."/>
            <person name="Willows R."/>
            <person name="Wilson N."/>
            <person name="Zimmer S.L."/>
            <person name="Allmer J."/>
            <person name="Balk J."/>
            <person name="Bisova K."/>
            <person name="Chen C.J."/>
            <person name="Elias M."/>
            <person name="Gendler K."/>
            <person name="Hauser C."/>
            <person name="Lamb M.R."/>
            <person name="Ledford H."/>
            <person name="Long J.C."/>
            <person name="Minagawa J."/>
            <person name="Page M.D."/>
            <person name="Pan J."/>
            <person name="Pootakham W."/>
            <person name="Roje S."/>
            <person name="Rose A."/>
            <person name="Stahlberg E."/>
            <person name="Terauchi A.M."/>
            <person name="Yang P."/>
            <person name="Ball S."/>
            <person name="Bowler C."/>
            <person name="Dieckmann C.L."/>
            <person name="Gladyshev V.N."/>
            <person name="Green P."/>
            <person name="Jorgensen R."/>
            <person name="Mayfield S."/>
            <person name="Mueller-Roeber B."/>
            <person name="Rajamani S."/>
            <person name="Sayre R.T."/>
            <person name="Brokstein P."/>
            <person name="Dubchak I."/>
            <person name="Goodstein D."/>
            <person name="Hornick L."/>
            <person name="Huang Y.W."/>
            <person name="Jhaveri J."/>
            <person name="Luo Y."/>
            <person name="Martinez D."/>
            <person name="Ngau W.C."/>
            <person name="Otillar B."/>
            <person name="Poliakov A."/>
            <person name="Porter A."/>
            <person name="Szajkowski L."/>
            <person name="Werner G."/>
            <person name="Zhou K."/>
            <person name="Grigoriev I.V."/>
            <person name="Rokhsar D.S."/>
            <person name="Grossman A.R."/>
        </authorList>
    </citation>
    <scope>NUCLEOTIDE SEQUENCE [LARGE SCALE GENOMIC DNA]</scope>
    <source>
        <strain evidence="5">CC-503</strain>
    </source>
</reference>
<evidence type="ECO:0000256" key="2">
    <source>
        <dbReference type="SAM" id="Coils"/>
    </source>
</evidence>
<evidence type="ECO:0000256" key="1">
    <source>
        <dbReference type="ARBA" id="ARBA00004430"/>
    </source>
</evidence>
<dbReference type="GeneID" id="5720597"/>
<dbReference type="SUPFAM" id="SSF57997">
    <property type="entry name" value="Tropomyosin"/>
    <property type="match status" value="1"/>
</dbReference>
<dbReference type="OMA" id="SHHMVLV"/>
<sequence length="1032" mass="107115">MACFRPKADIPSKKVVLLELERAKNGLESENAALKQKLVDVQSQLVATTKQRDVLAGQRTDLSSQLQTLQAQDGERQSQLASFQSRLQASTQASMQYLAARTEAAAASEADATKSLAKRAADVVVLQADCVQGGAPAALAPEDGSTAKPLASPRGQTDEISAEQKPVEVAMGANATSAAGNGSPRSVAEAMAGVADAQETLLTHLAAMQAALKQSDEDRRALHSDFTRIRKKLETAEAAAAEQRRVLQMQCEALQQENSQLTEMNQEVKGQLDTVLGELSNGKKTWNADAAQLAKYLADMEAANGRVRVAEAEARSLQAQLAEAGAAAQQAAEREAATQEQLANAGTELETARTALAAREEELTAARAELTKLTGELSHQQQLYQSAAAELRDVRQSEAAAREALESCRGQLATSQRDLAAAQQQLAVQGQALTDAQDQLQESRTALTTTSDRLSRALADLSGQESRLAEANSQYLSSKQSVITTAKQLATMAKDHSAALARLHELDAEAGTLREQLEEVTAAEAAARKAAEESSAAARAARDAAETASSEARRLRAAYDNASVDLRRKIMLLTAIARMANKGQASQAASSGRSSGGQAAESADGYSAVVSEQRLRLKICESPLPLLGALTAGIMDSSRLRHLALDLDTSREVTWEKAGLRIVSLAAAIGLNNSLQTLQLAGWTWGEMGNGTALPFLALGGCGGGMLRSVQLATNLFDAESAAMLRDLLAAGLVELATGCDGDDELAAVTAAANASGGQGTLHLYSGNERLDGWYRDMLRLAAAPSRPQTACSTASSAATADLLAVSASAISLSVTEQAALECDLSSEALESHHMVLVMAVLLSCPGLRCLRLDGNKLGDGGAALLALGMAGNTGLRELTLSRNSIHAAGARSLARCLDTNSGLRRLDLSGQRMEGLGAAGAEALAQALRLNRTLEELNVSSCGIAGSAAACFAGAIRAAGAVRPRISAAGTSLSGAGSGSDMLSGRVSSDGLSAGGGALHVLSLSGNNIDAPTAKALIVAAAERPALTLNL</sequence>
<evidence type="ECO:0000313" key="5">
    <source>
        <dbReference type="Proteomes" id="UP000006906"/>
    </source>
</evidence>
<dbReference type="SMART" id="SM00368">
    <property type="entry name" value="LRR_RI"/>
    <property type="match status" value="5"/>
</dbReference>
<dbReference type="AlphaFoldDB" id="A0A2K3DDY5"/>
<dbReference type="Proteomes" id="UP000006906">
    <property type="component" value="Chromosome 9"/>
</dbReference>
<dbReference type="SUPFAM" id="SSF52047">
    <property type="entry name" value="RNI-like"/>
    <property type="match status" value="1"/>
</dbReference>
<dbReference type="InterPro" id="IPR032675">
    <property type="entry name" value="LRR_dom_sf"/>
</dbReference>
<dbReference type="ExpressionAtlas" id="A0A2K3DDY5">
    <property type="expression patterns" value="baseline and differential"/>
</dbReference>
<dbReference type="InterPro" id="IPR001611">
    <property type="entry name" value="Leu-rich_rpt"/>
</dbReference>